<keyword evidence="5" id="KW-1185">Reference proteome</keyword>
<name>A0A919KND1_9MICO</name>
<dbReference type="PANTHER" id="PTHR46825">
    <property type="entry name" value="D-ALANYL-D-ALANINE-CARBOXYPEPTIDASE/ENDOPEPTIDASE AMPH"/>
    <property type="match status" value="1"/>
</dbReference>
<evidence type="ECO:0000256" key="1">
    <source>
        <dbReference type="ARBA" id="ARBA00004370"/>
    </source>
</evidence>
<gene>
    <name evidence="4" type="ORF">GCM10017772_03840</name>
</gene>
<sequence length="360" mass="38784">MVSRARADLPDSLKGIRGWSCARSVGGMELKEQVLDEAAAKASFSGIVTVDVGDRREVERCYGFAHRALRVPNTAGTRFAIASGSKVFTALAVLRLVEQGVLGLGDRVRPLLGDDLPLIDDDVTVEQLLTHTSGIGDYLDEEAEWDAADYVLPVPVHTLAETEAFVPVLDGYPQAFPPGERFAYNNGGYVVLALLAERASGRGFHELVEQDVCDRARLAATRFLRSDELPGDAALGYLHATGYRTNVLHLPVRGNGDGGIYTTANDLHTFWQALTAGRIVSPGTVAEMSRPRHDVPAENLRYGLGLWLHHSGPALVIEGYDAGVSFRSTHDPRTRTTATVVGNTSEGAWPVIGAVAPLFD</sequence>
<reference evidence="4" key="1">
    <citation type="journal article" date="2014" name="Int. J. Syst. Evol. Microbiol.">
        <title>Complete genome sequence of Corynebacterium casei LMG S-19264T (=DSM 44701T), isolated from a smear-ripened cheese.</title>
        <authorList>
            <consortium name="US DOE Joint Genome Institute (JGI-PGF)"/>
            <person name="Walter F."/>
            <person name="Albersmeier A."/>
            <person name="Kalinowski J."/>
            <person name="Ruckert C."/>
        </authorList>
    </citation>
    <scope>NUCLEOTIDE SEQUENCE</scope>
    <source>
        <strain evidence="4">CGMCC 4.7398</strain>
    </source>
</reference>
<dbReference type="Gene3D" id="3.40.710.10">
    <property type="entry name" value="DD-peptidase/beta-lactamase superfamily"/>
    <property type="match status" value="1"/>
</dbReference>
<dbReference type="GO" id="GO:0016787">
    <property type="term" value="F:hydrolase activity"/>
    <property type="evidence" value="ECO:0007669"/>
    <property type="project" value="UniProtKB-KW"/>
</dbReference>
<dbReference type="InterPro" id="IPR050491">
    <property type="entry name" value="AmpC-like"/>
</dbReference>
<dbReference type="Pfam" id="PF00144">
    <property type="entry name" value="Beta-lactamase"/>
    <property type="match status" value="1"/>
</dbReference>
<evidence type="ECO:0000256" key="2">
    <source>
        <dbReference type="ARBA" id="ARBA00023136"/>
    </source>
</evidence>
<dbReference type="SUPFAM" id="SSF56601">
    <property type="entry name" value="beta-lactamase/transpeptidase-like"/>
    <property type="match status" value="1"/>
</dbReference>
<evidence type="ECO:0000313" key="4">
    <source>
        <dbReference type="EMBL" id="GHH65508.1"/>
    </source>
</evidence>
<organism evidence="4 5">
    <name type="scientific">Promicromonospora soli</name>
    <dbReference type="NCBI Taxonomy" id="2035533"/>
    <lineage>
        <taxon>Bacteria</taxon>
        <taxon>Bacillati</taxon>
        <taxon>Actinomycetota</taxon>
        <taxon>Actinomycetes</taxon>
        <taxon>Micrococcales</taxon>
        <taxon>Promicromonosporaceae</taxon>
        <taxon>Promicromonospora</taxon>
    </lineage>
</organism>
<evidence type="ECO:0000259" key="3">
    <source>
        <dbReference type="Pfam" id="PF00144"/>
    </source>
</evidence>
<keyword evidence="2" id="KW-0472">Membrane</keyword>
<accession>A0A919KND1</accession>
<dbReference type="Proteomes" id="UP000627369">
    <property type="component" value="Unassembled WGS sequence"/>
</dbReference>
<comment type="caution">
    <text evidence="4">The sequence shown here is derived from an EMBL/GenBank/DDBJ whole genome shotgun (WGS) entry which is preliminary data.</text>
</comment>
<evidence type="ECO:0000313" key="5">
    <source>
        <dbReference type="Proteomes" id="UP000627369"/>
    </source>
</evidence>
<keyword evidence="4" id="KW-0378">Hydrolase</keyword>
<reference evidence="4" key="2">
    <citation type="submission" date="2020-09" db="EMBL/GenBank/DDBJ databases">
        <authorList>
            <person name="Sun Q."/>
            <person name="Zhou Y."/>
        </authorList>
    </citation>
    <scope>NUCLEOTIDE SEQUENCE</scope>
    <source>
        <strain evidence="4">CGMCC 4.7398</strain>
    </source>
</reference>
<feature type="domain" description="Beta-lactamase-related" evidence="3">
    <location>
        <begin position="33"/>
        <end position="347"/>
    </location>
</feature>
<dbReference type="EMBL" id="BNAS01000001">
    <property type="protein sequence ID" value="GHH65508.1"/>
    <property type="molecule type" value="Genomic_DNA"/>
</dbReference>
<dbReference type="AlphaFoldDB" id="A0A919KND1"/>
<dbReference type="InterPro" id="IPR001466">
    <property type="entry name" value="Beta-lactam-related"/>
</dbReference>
<protein>
    <submittedName>
        <fullName evidence="4">Serine hydrolase</fullName>
    </submittedName>
</protein>
<dbReference type="InterPro" id="IPR012338">
    <property type="entry name" value="Beta-lactam/transpept-like"/>
</dbReference>
<dbReference type="PANTHER" id="PTHR46825:SF11">
    <property type="entry name" value="PENICILLIN-BINDING PROTEIN 4"/>
    <property type="match status" value="1"/>
</dbReference>
<proteinExistence type="predicted"/>
<comment type="subcellular location">
    <subcellularLocation>
        <location evidence="1">Membrane</location>
    </subcellularLocation>
</comment>
<dbReference type="GO" id="GO:0016020">
    <property type="term" value="C:membrane"/>
    <property type="evidence" value="ECO:0007669"/>
    <property type="project" value="UniProtKB-SubCell"/>
</dbReference>